<keyword evidence="1" id="KW-0175">Coiled coil</keyword>
<feature type="region of interest" description="Disordered" evidence="2">
    <location>
        <begin position="45"/>
        <end position="71"/>
    </location>
</feature>
<protein>
    <submittedName>
        <fullName evidence="3">Uncharacterized protein</fullName>
    </submittedName>
</protein>
<gene>
    <name evidence="3" type="ORF">BCV72DRAFT_337193</name>
</gene>
<proteinExistence type="predicted"/>
<accession>A0A1X0QXX1</accession>
<dbReference type="EMBL" id="KV921967">
    <property type="protein sequence ID" value="ORE04602.1"/>
    <property type="molecule type" value="Genomic_DNA"/>
</dbReference>
<evidence type="ECO:0000256" key="1">
    <source>
        <dbReference type="SAM" id="Coils"/>
    </source>
</evidence>
<evidence type="ECO:0000256" key="2">
    <source>
        <dbReference type="SAM" id="MobiDB-lite"/>
    </source>
</evidence>
<reference evidence="3" key="1">
    <citation type="journal article" date="2016" name="Proc. Natl. Acad. Sci. U.S.A.">
        <title>Lipid metabolic changes in an early divergent fungus govern the establishment of a mutualistic symbiosis with endobacteria.</title>
        <authorList>
            <person name="Lastovetsky O.A."/>
            <person name="Gaspar M.L."/>
            <person name="Mondo S.J."/>
            <person name="LaButti K.M."/>
            <person name="Sandor L."/>
            <person name="Grigoriev I.V."/>
            <person name="Henry S.A."/>
            <person name="Pawlowska T.E."/>
        </authorList>
    </citation>
    <scope>NUCLEOTIDE SEQUENCE [LARGE SCALE GENOMIC DNA]</scope>
    <source>
        <strain evidence="3">ATCC 52814</strain>
    </source>
</reference>
<dbReference type="Proteomes" id="UP000242414">
    <property type="component" value="Unassembled WGS sequence"/>
</dbReference>
<feature type="coiled-coil region" evidence="1">
    <location>
        <begin position="83"/>
        <end position="117"/>
    </location>
</feature>
<dbReference type="VEuPathDB" id="FungiDB:BCV72DRAFT_337193"/>
<organism evidence="3">
    <name type="scientific">Rhizopus microsporus var. microsporus</name>
    <dbReference type="NCBI Taxonomy" id="86635"/>
    <lineage>
        <taxon>Eukaryota</taxon>
        <taxon>Fungi</taxon>
        <taxon>Fungi incertae sedis</taxon>
        <taxon>Mucoromycota</taxon>
        <taxon>Mucoromycotina</taxon>
        <taxon>Mucoromycetes</taxon>
        <taxon>Mucorales</taxon>
        <taxon>Mucorineae</taxon>
        <taxon>Rhizopodaceae</taxon>
        <taxon>Rhizopus</taxon>
    </lineage>
</organism>
<dbReference type="AlphaFoldDB" id="A0A1X0QXX1"/>
<name>A0A1X0QXX1_RHIZD</name>
<dbReference type="OrthoDB" id="2279044at2759"/>
<evidence type="ECO:0000313" key="3">
    <source>
        <dbReference type="EMBL" id="ORE04602.1"/>
    </source>
</evidence>
<sequence length="340" mass="38994">MGQFCRNESIKTDPPMPIFRCHGCGKTFKARTTMYIVQSLAPPNSLVNSSNSGTSRVFHNTQPTQNSNTNDQAHDMQTLLDMIKRFSTELAAVRAEIANLRQQMTELQDQATQQSTNMNQPNHYEDDSHLSSEDFLHYSRKHLHGITLNVFPKSSAALQSMNNNADYNGKKQPHASYNYHLRIKNFNTKLDITDNRILDIHYPDRNVVALLVHNGYVNELRKQLERFKVTLKDDFNPCDPKVLRDPKYVNLSPEERANFALMHHSDRMVRAPAKYAVARFFYSKGWISKTLLQGALPSSRKVSDQVADIFQSDDVTMDNADDLFHEFINTVTRKANQLDQ</sequence>